<sequence>MSTIGNNYFAIGNETRWRTLYCLSLLLCPGQSHSSQACSVPVSLGEGRTQHPPTAMLPQTTEMEPIPPFHPKLASPMAMER</sequence>
<proteinExistence type="predicted"/>
<organism evidence="2 3">
    <name type="scientific">Petrolisthes cinctipes</name>
    <name type="common">Flat porcelain crab</name>
    <dbReference type="NCBI Taxonomy" id="88211"/>
    <lineage>
        <taxon>Eukaryota</taxon>
        <taxon>Metazoa</taxon>
        <taxon>Ecdysozoa</taxon>
        <taxon>Arthropoda</taxon>
        <taxon>Crustacea</taxon>
        <taxon>Multicrustacea</taxon>
        <taxon>Malacostraca</taxon>
        <taxon>Eumalacostraca</taxon>
        <taxon>Eucarida</taxon>
        <taxon>Decapoda</taxon>
        <taxon>Pleocyemata</taxon>
        <taxon>Anomura</taxon>
        <taxon>Galatheoidea</taxon>
        <taxon>Porcellanidae</taxon>
        <taxon>Petrolisthes</taxon>
    </lineage>
</organism>
<reference evidence="2" key="1">
    <citation type="submission" date="2023-10" db="EMBL/GenBank/DDBJ databases">
        <title>Genome assemblies of two species of porcelain crab, Petrolisthes cinctipes and Petrolisthes manimaculis (Anomura: Porcellanidae).</title>
        <authorList>
            <person name="Angst P."/>
        </authorList>
    </citation>
    <scope>NUCLEOTIDE SEQUENCE</scope>
    <source>
        <strain evidence="2">PB745_01</strain>
        <tissue evidence="2">Gill</tissue>
    </source>
</reference>
<name>A0AAE1G256_PETCI</name>
<dbReference type="EMBL" id="JAWQEG010000992">
    <property type="protein sequence ID" value="KAK3883427.1"/>
    <property type="molecule type" value="Genomic_DNA"/>
</dbReference>
<accession>A0AAE1G256</accession>
<dbReference type="Proteomes" id="UP001286313">
    <property type="component" value="Unassembled WGS sequence"/>
</dbReference>
<evidence type="ECO:0000256" key="1">
    <source>
        <dbReference type="SAM" id="MobiDB-lite"/>
    </source>
</evidence>
<evidence type="ECO:0000313" key="3">
    <source>
        <dbReference type="Proteomes" id="UP001286313"/>
    </source>
</evidence>
<keyword evidence="3" id="KW-1185">Reference proteome</keyword>
<comment type="caution">
    <text evidence="2">The sequence shown here is derived from an EMBL/GenBank/DDBJ whole genome shotgun (WGS) entry which is preliminary data.</text>
</comment>
<protein>
    <submittedName>
        <fullName evidence="2">Uncharacterized protein</fullName>
    </submittedName>
</protein>
<evidence type="ECO:0000313" key="2">
    <source>
        <dbReference type="EMBL" id="KAK3883427.1"/>
    </source>
</evidence>
<dbReference type="AlphaFoldDB" id="A0AAE1G256"/>
<feature type="region of interest" description="Disordered" evidence="1">
    <location>
        <begin position="43"/>
        <end position="81"/>
    </location>
</feature>
<gene>
    <name evidence="2" type="ORF">Pcinc_012261</name>
</gene>